<dbReference type="AlphaFoldDB" id="M2NMI3"/>
<evidence type="ECO:0000313" key="5">
    <source>
        <dbReference type="Proteomes" id="UP000011761"/>
    </source>
</evidence>
<organism evidence="4 5">
    <name type="scientific">Baudoinia panamericana (strain UAMH 10762)</name>
    <name type="common">Angels' share fungus</name>
    <name type="synonym">Baudoinia compniacensis (strain UAMH 10762)</name>
    <dbReference type="NCBI Taxonomy" id="717646"/>
    <lineage>
        <taxon>Eukaryota</taxon>
        <taxon>Fungi</taxon>
        <taxon>Dikarya</taxon>
        <taxon>Ascomycota</taxon>
        <taxon>Pezizomycotina</taxon>
        <taxon>Dothideomycetes</taxon>
        <taxon>Dothideomycetidae</taxon>
        <taxon>Mycosphaerellales</taxon>
        <taxon>Teratosphaeriaceae</taxon>
        <taxon>Baudoinia</taxon>
    </lineage>
</organism>
<sequence length="130" mass="15412">MASLDKHERELKSNKYPYMRNPSAYPENEKYIESMSRFTSLMTERISYPLEEKYRGNGMTKEELDRTLGKEQEEKALTETEDLMILNLAPGNVEMLKPMIENIDDRFTEEEQQIIVDCVKEVYRCDEQET</sequence>
<dbReference type="OMA" id="MTERISY"/>
<dbReference type="GO" id="GO:0000166">
    <property type="term" value="F:nucleotide binding"/>
    <property type="evidence" value="ECO:0007669"/>
    <property type="project" value="InterPro"/>
</dbReference>
<evidence type="ECO:0000256" key="2">
    <source>
        <dbReference type="ARBA" id="ARBA00023242"/>
    </source>
</evidence>
<keyword evidence="5" id="KW-1185">Reference proteome</keyword>
<dbReference type="GeneID" id="19115885"/>
<feature type="region of interest" description="Disordered" evidence="3">
    <location>
        <begin position="1"/>
        <end position="24"/>
    </location>
</feature>
<protein>
    <recommendedName>
        <fullName evidence="6">DNA-directed RNA polymerase III subunit RPC9</fullName>
    </recommendedName>
</protein>
<evidence type="ECO:0008006" key="6">
    <source>
        <dbReference type="Google" id="ProtNLM"/>
    </source>
</evidence>
<dbReference type="SUPFAM" id="SSF47819">
    <property type="entry name" value="HRDC-like"/>
    <property type="match status" value="1"/>
</dbReference>
<reference evidence="4 5" key="1">
    <citation type="journal article" date="2012" name="PLoS Pathog.">
        <title>Diverse lifestyles and strategies of plant pathogenesis encoded in the genomes of eighteen Dothideomycetes fungi.</title>
        <authorList>
            <person name="Ohm R.A."/>
            <person name="Feau N."/>
            <person name="Henrissat B."/>
            <person name="Schoch C.L."/>
            <person name="Horwitz B.A."/>
            <person name="Barry K.W."/>
            <person name="Condon B.J."/>
            <person name="Copeland A.C."/>
            <person name="Dhillon B."/>
            <person name="Glaser F."/>
            <person name="Hesse C.N."/>
            <person name="Kosti I."/>
            <person name="LaButti K."/>
            <person name="Lindquist E.A."/>
            <person name="Lucas S."/>
            <person name="Salamov A.A."/>
            <person name="Bradshaw R.E."/>
            <person name="Ciuffetti L."/>
            <person name="Hamelin R.C."/>
            <person name="Kema G.H.J."/>
            <person name="Lawrence C."/>
            <person name="Scott J.A."/>
            <person name="Spatafora J.W."/>
            <person name="Turgeon B.G."/>
            <person name="de Wit P.J.G.M."/>
            <person name="Zhong S."/>
            <person name="Goodwin S.B."/>
            <person name="Grigoriev I.V."/>
        </authorList>
    </citation>
    <scope>NUCLEOTIDE SEQUENCE [LARGE SCALE GENOMIC DNA]</scope>
    <source>
        <strain evidence="4 5">UAMH 10762</strain>
    </source>
</reference>
<dbReference type="InterPro" id="IPR005574">
    <property type="entry name" value="Rpb4/RPC9"/>
</dbReference>
<feature type="compositionally biased region" description="Basic and acidic residues" evidence="3">
    <location>
        <begin position="1"/>
        <end position="13"/>
    </location>
</feature>
<dbReference type="eggNOG" id="ENOG502RM2C">
    <property type="taxonomic scope" value="Eukaryota"/>
</dbReference>
<accession>M2NMI3</accession>
<dbReference type="Gene3D" id="1.20.1250.40">
    <property type="match status" value="1"/>
</dbReference>
<evidence type="ECO:0000256" key="3">
    <source>
        <dbReference type="SAM" id="MobiDB-lite"/>
    </source>
</evidence>
<name>M2NMI3_BAUPA</name>
<evidence type="ECO:0000313" key="4">
    <source>
        <dbReference type="EMBL" id="EMD00735.1"/>
    </source>
</evidence>
<dbReference type="KEGG" id="bcom:BAUCODRAFT_61034"/>
<comment type="subcellular location">
    <subcellularLocation>
        <location evidence="1">Nucleus</location>
    </subcellularLocation>
</comment>
<dbReference type="STRING" id="717646.M2NMI3"/>
<dbReference type="Pfam" id="PF03874">
    <property type="entry name" value="RNA_pol_Rpb4"/>
    <property type="match status" value="1"/>
</dbReference>
<keyword evidence="2" id="KW-0539">Nucleus</keyword>
<dbReference type="GO" id="GO:0006352">
    <property type="term" value="P:DNA-templated transcription initiation"/>
    <property type="evidence" value="ECO:0007669"/>
    <property type="project" value="InterPro"/>
</dbReference>
<dbReference type="OrthoDB" id="1746530at2759"/>
<dbReference type="InterPro" id="IPR038324">
    <property type="entry name" value="Rpb4/RPC9_sf"/>
</dbReference>
<gene>
    <name evidence="4" type="ORF">BAUCODRAFT_61034</name>
</gene>
<dbReference type="GO" id="GO:0005634">
    <property type="term" value="C:nucleus"/>
    <property type="evidence" value="ECO:0007669"/>
    <property type="project" value="UniProtKB-SubCell"/>
</dbReference>
<dbReference type="GO" id="GO:0030880">
    <property type="term" value="C:RNA polymerase complex"/>
    <property type="evidence" value="ECO:0007669"/>
    <property type="project" value="InterPro"/>
</dbReference>
<dbReference type="InterPro" id="IPR010997">
    <property type="entry name" value="HRDC-like_sf"/>
</dbReference>
<dbReference type="Proteomes" id="UP000011761">
    <property type="component" value="Unassembled WGS sequence"/>
</dbReference>
<dbReference type="RefSeq" id="XP_007671919.1">
    <property type="nucleotide sequence ID" value="XM_007673729.1"/>
</dbReference>
<proteinExistence type="predicted"/>
<dbReference type="EMBL" id="KB445550">
    <property type="protein sequence ID" value="EMD00735.1"/>
    <property type="molecule type" value="Genomic_DNA"/>
</dbReference>
<evidence type="ECO:0000256" key="1">
    <source>
        <dbReference type="ARBA" id="ARBA00004123"/>
    </source>
</evidence>
<dbReference type="HOGENOM" id="CLU_1836403_0_0_1"/>